<reference evidence="6" key="1">
    <citation type="journal article" date="2019" name="Int. J. Syst. Evol. Microbiol.">
        <title>The Global Catalogue of Microorganisms (GCM) 10K type strain sequencing project: providing services to taxonomists for standard genome sequencing and annotation.</title>
        <authorList>
            <consortium name="The Broad Institute Genomics Platform"/>
            <consortium name="The Broad Institute Genome Sequencing Center for Infectious Disease"/>
            <person name="Wu L."/>
            <person name="Ma J."/>
        </authorList>
    </citation>
    <scope>NUCLEOTIDE SEQUENCE [LARGE SCALE GENOMIC DNA]</scope>
    <source>
        <strain evidence="6">KCTC 52094</strain>
    </source>
</reference>
<dbReference type="PROSITE" id="PS00092">
    <property type="entry name" value="N6_MTASE"/>
    <property type="match status" value="1"/>
</dbReference>
<dbReference type="CDD" id="cd02440">
    <property type="entry name" value="AdoMet_MTases"/>
    <property type="match status" value="1"/>
</dbReference>
<evidence type="ECO:0000256" key="1">
    <source>
        <dbReference type="ARBA" id="ARBA00022603"/>
    </source>
</evidence>
<proteinExistence type="predicted"/>
<protein>
    <submittedName>
        <fullName evidence="5">Methyltransferase</fullName>
    </submittedName>
</protein>
<organism evidence="5 6">
    <name type="scientific">Teichococcus globiformis</name>
    <dbReference type="NCBI Taxonomy" id="2307229"/>
    <lineage>
        <taxon>Bacteria</taxon>
        <taxon>Pseudomonadati</taxon>
        <taxon>Pseudomonadota</taxon>
        <taxon>Alphaproteobacteria</taxon>
        <taxon>Acetobacterales</taxon>
        <taxon>Roseomonadaceae</taxon>
        <taxon>Roseomonas</taxon>
    </lineage>
</organism>
<dbReference type="PANTHER" id="PTHR18895">
    <property type="entry name" value="HEMK METHYLTRANSFERASE"/>
    <property type="match status" value="1"/>
</dbReference>
<feature type="domain" description="Methyltransferase small" evidence="4">
    <location>
        <begin position="218"/>
        <end position="300"/>
    </location>
</feature>
<sequence>MGDAADASAFPRVQQASPAMPMNAPRLEWTEDAGSRSAAWLSGSGTLPPRRVQAVDDAIRADDAFRMACEGVGLLWRGDFQNARQLLQALTRRFDKRAARSRLPECTPMRDRFHRYRQGQALRARILGMVLIPLDAAWTIPLPRAPDVQAALCHALDMPGDEAVLSLRELQGMVGAYEWHRKGVPVGALDGAMIHPDFGVFSPIRGEYLDLVAQAPLPAGETAFDIGTGTGVLAAVLARRGVPAILATDLSPRALACARANVERLGLTGQVTVQEADLFPPGRAALAVCNPPWLPGKASSSLEQAVYDPDSRMLRGFLDGLAAHLVPGGEGWLILSDLAEHLGLRSREELLNMIKEASLTVAGRLDVRPTHGKAVDAMDPLHAARRLETTSLWRLRVAPS</sequence>
<dbReference type="GO" id="GO:0032259">
    <property type="term" value="P:methylation"/>
    <property type="evidence" value="ECO:0007669"/>
    <property type="project" value="UniProtKB-KW"/>
</dbReference>
<dbReference type="PANTHER" id="PTHR18895:SF74">
    <property type="entry name" value="MTRF1L RELEASE FACTOR GLUTAMINE METHYLTRANSFERASE"/>
    <property type="match status" value="1"/>
</dbReference>
<keyword evidence="1 5" id="KW-0808">Transferase</keyword>
<dbReference type="InterPro" id="IPR029063">
    <property type="entry name" value="SAM-dependent_MTases_sf"/>
</dbReference>
<evidence type="ECO:0000256" key="3">
    <source>
        <dbReference type="SAM" id="MobiDB-lite"/>
    </source>
</evidence>
<dbReference type="EMBL" id="JBHRTN010000018">
    <property type="protein sequence ID" value="MFC3126584.1"/>
    <property type="molecule type" value="Genomic_DNA"/>
</dbReference>
<keyword evidence="1 5" id="KW-0489">Methyltransferase</keyword>
<dbReference type="SUPFAM" id="SSF53335">
    <property type="entry name" value="S-adenosyl-L-methionine-dependent methyltransferases"/>
    <property type="match status" value="1"/>
</dbReference>
<accession>A0ABV7G1L5</accession>
<keyword evidence="6" id="KW-1185">Reference proteome</keyword>
<keyword evidence="2" id="KW-0949">S-adenosyl-L-methionine</keyword>
<comment type="caution">
    <text evidence="5">The sequence shown here is derived from an EMBL/GenBank/DDBJ whole genome shotgun (WGS) entry which is preliminary data.</text>
</comment>
<gene>
    <name evidence="5" type="ORF">ACFOD4_16085</name>
</gene>
<evidence type="ECO:0000313" key="6">
    <source>
        <dbReference type="Proteomes" id="UP001595593"/>
    </source>
</evidence>
<dbReference type="Gene3D" id="3.40.50.150">
    <property type="entry name" value="Vaccinia Virus protein VP39"/>
    <property type="match status" value="1"/>
</dbReference>
<dbReference type="InterPro" id="IPR050320">
    <property type="entry name" value="N5-glutamine_MTase"/>
</dbReference>
<dbReference type="InterPro" id="IPR002052">
    <property type="entry name" value="DNA_methylase_N6_adenine_CS"/>
</dbReference>
<evidence type="ECO:0000256" key="2">
    <source>
        <dbReference type="ARBA" id="ARBA00022691"/>
    </source>
</evidence>
<dbReference type="GO" id="GO:0008168">
    <property type="term" value="F:methyltransferase activity"/>
    <property type="evidence" value="ECO:0007669"/>
    <property type="project" value="UniProtKB-KW"/>
</dbReference>
<dbReference type="Pfam" id="PF05175">
    <property type="entry name" value="MTS"/>
    <property type="match status" value="1"/>
</dbReference>
<feature type="region of interest" description="Disordered" evidence="3">
    <location>
        <begin position="1"/>
        <end position="23"/>
    </location>
</feature>
<evidence type="ECO:0000259" key="4">
    <source>
        <dbReference type="Pfam" id="PF05175"/>
    </source>
</evidence>
<dbReference type="InterPro" id="IPR007848">
    <property type="entry name" value="Small_mtfrase_dom"/>
</dbReference>
<dbReference type="Proteomes" id="UP001595593">
    <property type="component" value="Unassembled WGS sequence"/>
</dbReference>
<name>A0ABV7G1L5_9PROT</name>
<evidence type="ECO:0000313" key="5">
    <source>
        <dbReference type="EMBL" id="MFC3126584.1"/>
    </source>
</evidence>